<evidence type="ECO:0000313" key="2">
    <source>
        <dbReference type="EMBL" id="MFC6082834.1"/>
    </source>
</evidence>
<dbReference type="PANTHER" id="PTHR30619:SF1">
    <property type="entry name" value="RECOMBINATION PROTEIN 2"/>
    <property type="match status" value="1"/>
</dbReference>
<dbReference type="PANTHER" id="PTHR30619">
    <property type="entry name" value="DNA INTERNALIZATION/COMPETENCE PROTEIN COMEC/REC2"/>
    <property type="match status" value="1"/>
</dbReference>
<feature type="region of interest" description="Disordered" evidence="1">
    <location>
        <begin position="481"/>
        <end position="505"/>
    </location>
</feature>
<evidence type="ECO:0000313" key="3">
    <source>
        <dbReference type="Proteomes" id="UP001596137"/>
    </source>
</evidence>
<dbReference type="EMBL" id="JBHSRF010000021">
    <property type="protein sequence ID" value="MFC6082834.1"/>
    <property type="molecule type" value="Genomic_DNA"/>
</dbReference>
<dbReference type="RefSeq" id="WP_380753730.1">
    <property type="nucleotide sequence ID" value="NZ_JBHSRF010000021.1"/>
</dbReference>
<name>A0ABW1NHI4_9ACTN</name>
<evidence type="ECO:0000256" key="1">
    <source>
        <dbReference type="SAM" id="MobiDB-lite"/>
    </source>
</evidence>
<protein>
    <recommendedName>
        <fullName evidence="4">MBL fold metallo-hydrolase</fullName>
    </recommendedName>
</protein>
<proteinExistence type="predicted"/>
<dbReference type="InterPro" id="IPR052159">
    <property type="entry name" value="Competence_DNA_uptake"/>
</dbReference>
<gene>
    <name evidence="2" type="ORF">ACFP1K_16810</name>
</gene>
<evidence type="ECO:0008006" key="4">
    <source>
        <dbReference type="Google" id="ProtNLM"/>
    </source>
</evidence>
<dbReference type="Proteomes" id="UP001596137">
    <property type="component" value="Unassembled WGS sequence"/>
</dbReference>
<organism evidence="2 3">
    <name type="scientific">Sphaerisporangium aureirubrum</name>
    <dbReference type="NCBI Taxonomy" id="1544736"/>
    <lineage>
        <taxon>Bacteria</taxon>
        <taxon>Bacillati</taxon>
        <taxon>Actinomycetota</taxon>
        <taxon>Actinomycetes</taxon>
        <taxon>Streptosporangiales</taxon>
        <taxon>Streptosporangiaceae</taxon>
        <taxon>Sphaerisporangium</taxon>
    </lineage>
</organism>
<reference evidence="3" key="1">
    <citation type="journal article" date="2019" name="Int. J. Syst. Evol. Microbiol.">
        <title>The Global Catalogue of Microorganisms (GCM) 10K type strain sequencing project: providing services to taxonomists for standard genome sequencing and annotation.</title>
        <authorList>
            <consortium name="The Broad Institute Genomics Platform"/>
            <consortium name="The Broad Institute Genome Sequencing Center for Infectious Disease"/>
            <person name="Wu L."/>
            <person name="Ma J."/>
        </authorList>
    </citation>
    <scope>NUCLEOTIDE SEQUENCE [LARGE SCALE GENOMIC DNA]</scope>
    <source>
        <strain evidence="3">JCM 30346</strain>
    </source>
</reference>
<sequence>MAWEMLISTVDVRQGDCSLIIAENEQTSQRRSMLIDAGTQDFAETVHDYVDLRLPQGHTLDHMLVSTYSEEHYEGLLCMLWADNMHRVAEVIAEVATREAALGTSDKQQAACAAAGAYAACFGGYDMTGGQAGVTGWVANQAATIRAQADTRATLNAAIASGHTGVAANLNAAPPLNPVLTNLQRVAQAVAFAAGDDAWYTFDDEGFPNGNAPQATLDEVRKGIRDSVLTELLKEAPPGARFETGGAYATTNIIDNGTVGDNGPGPRQAAIAAARWMVDAAAGAVFIAGRPARAPGVARTVTRLTPPNLGAEILWNSGPHPVPAPAGAPGVFLVATEGNVWHTTQTFTGAVSVSQTDGLGMVVRFNDYFHYTGGDLPWAGSELVATAVTTYGLPNPQGGQPLPPATKIASFKCGVHGDDAGTSDAFLNTARPAVAFISSGKVIDPLQLSQSPSQKIVDRLHDNALIQRIYLTHCDYPRTYRPGGNAPRRPVPGGKATVCGDNSATDNTQHVRGHVFITISAIGATAPVAFVVTYKASDGSAIFDRIYVP</sequence>
<keyword evidence="3" id="KW-1185">Reference proteome</keyword>
<comment type="caution">
    <text evidence="2">The sequence shown here is derived from an EMBL/GenBank/DDBJ whole genome shotgun (WGS) entry which is preliminary data.</text>
</comment>
<accession>A0ABW1NHI4</accession>